<evidence type="ECO:0000313" key="2">
    <source>
        <dbReference type="EMBL" id="DAF98385.1"/>
    </source>
</evidence>
<feature type="transmembrane region" description="Helical" evidence="1">
    <location>
        <begin position="6"/>
        <end position="27"/>
    </location>
</feature>
<reference evidence="2" key="1">
    <citation type="journal article" date="2021" name="Proc. Natl. Acad. Sci. U.S.A.">
        <title>A Catalog of Tens of Thousands of Viruses from Human Metagenomes Reveals Hidden Associations with Chronic Diseases.</title>
        <authorList>
            <person name="Tisza M.J."/>
            <person name="Buck C.B."/>
        </authorList>
    </citation>
    <scope>NUCLEOTIDE SEQUENCE</scope>
    <source>
        <strain evidence="2">CtnNB1</strain>
    </source>
</reference>
<evidence type="ECO:0000256" key="1">
    <source>
        <dbReference type="SAM" id="Phobius"/>
    </source>
</evidence>
<proteinExistence type="predicted"/>
<protein>
    <submittedName>
        <fullName evidence="2">Uncharacterized protein</fullName>
    </submittedName>
</protein>
<sequence length="104" mass="12054">MDWQMLMAIGGGIVLLGNVASVVKNIVSPGFRLKDMVDRNREAIDRLKRHEQNDFESLEEIRSMCRTQCVVMIQMLNHMIDGNHVEKMKETRKKLQDLLADIEK</sequence>
<keyword evidence="1" id="KW-1133">Transmembrane helix</keyword>
<keyword evidence="1" id="KW-0472">Membrane</keyword>
<keyword evidence="1" id="KW-0812">Transmembrane</keyword>
<dbReference type="EMBL" id="BK016146">
    <property type="protein sequence ID" value="DAF98385.1"/>
    <property type="molecule type" value="Genomic_DNA"/>
</dbReference>
<organism evidence="2">
    <name type="scientific">Siphoviridae sp. ctnNB1</name>
    <dbReference type="NCBI Taxonomy" id="2825660"/>
    <lineage>
        <taxon>Viruses</taxon>
        <taxon>Duplodnaviria</taxon>
        <taxon>Heunggongvirae</taxon>
        <taxon>Uroviricota</taxon>
        <taxon>Caudoviricetes</taxon>
    </lineage>
</organism>
<accession>A0A8S5UV75</accession>
<name>A0A8S5UV75_9CAUD</name>